<comment type="caution">
    <text evidence="1">The sequence shown here is derived from an EMBL/GenBank/DDBJ whole genome shotgun (WGS) entry which is preliminary data.</text>
</comment>
<reference evidence="1" key="1">
    <citation type="submission" date="2020-07" db="EMBL/GenBank/DDBJ databases">
        <title>Huge and variable diversity of episymbiotic CPR bacteria and DPANN archaea in groundwater ecosystems.</title>
        <authorList>
            <person name="He C.Y."/>
            <person name="Keren R."/>
            <person name="Whittaker M."/>
            <person name="Farag I.F."/>
            <person name="Doudna J."/>
            <person name="Cate J.H.D."/>
            <person name="Banfield J.F."/>
        </authorList>
    </citation>
    <scope>NUCLEOTIDE SEQUENCE</scope>
    <source>
        <strain evidence="1">NC_groundwater_1664_Pr3_B-0.1um_52_9</strain>
    </source>
</reference>
<sequence>MRDKVGDFTIIYHSVLDPPPGNQPPKNLVDHDLELNEESTGSLFPDGLSISAPCLFLIPETLFTINGYFHTTNCLDPLNRSWYFPTTRK</sequence>
<dbReference type="EMBL" id="JACRDE010000496">
    <property type="protein sequence ID" value="MBI5251577.1"/>
    <property type="molecule type" value="Genomic_DNA"/>
</dbReference>
<gene>
    <name evidence="1" type="ORF">HY912_18965</name>
</gene>
<evidence type="ECO:0000313" key="2">
    <source>
        <dbReference type="Proteomes" id="UP000807825"/>
    </source>
</evidence>
<proteinExistence type="predicted"/>
<dbReference type="AlphaFoldDB" id="A0A9D6Z5J2"/>
<organism evidence="1 2">
    <name type="scientific">Desulfomonile tiedjei</name>
    <dbReference type="NCBI Taxonomy" id="2358"/>
    <lineage>
        <taxon>Bacteria</taxon>
        <taxon>Pseudomonadati</taxon>
        <taxon>Thermodesulfobacteriota</taxon>
        <taxon>Desulfomonilia</taxon>
        <taxon>Desulfomonilales</taxon>
        <taxon>Desulfomonilaceae</taxon>
        <taxon>Desulfomonile</taxon>
    </lineage>
</organism>
<evidence type="ECO:0000313" key="1">
    <source>
        <dbReference type="EMBL" id="MBI5251577.1"/>
    </source>
</evidence>
<accession>A0A9D6Z5J2</accession>
<name>A0A9D6Z5J2_9BACT</name>
<protein>
    <submittedName>
        <fullName evidence="1">Uncharacterized protein</fullName>
    </submittedName>
</protein>
<dbReference type="Proteomes" id="UP000807825">
    <property type="component" value="Unassembled WGS sequence"/>
</dbReference>